<proteinExistence type="predicted"/>
<protein>
    <submittedName>
        <fullName evidence="2">DUF2177 domain-containing protein</fullName>
    </submittedName>
</protein>
<dbReference type="OrthoDB" id="166547at2"/>
<keyword evidence="1" id="KW-1133">Transmembrane helix</keyword>
<organism evidence="2 3">
    <name type="scientific">Phenylobacterium kunshanense</name>
    <dbReference type="NCBI Taxonomy" id="1445034"/>
    <lineage>
        <taxon>Bacteria</taxon>
        <taxon>Pseudomonadati</taxon>
        <taxon>Pseudomonadota</taxon>
        <taxon>Alphaproteobacteria</taxon>
        <taxon>Caulobacterales</taxon>
        <taxon>Caulobacteraceae</taxon>
        <taxon>Phenylobacterium</taxon>
    </lineage>
</organism>
<reference evidence="2 3" key="1">
    <citation type="submission" date="2018-05" db="EMBL/GenBank/DDBJ databases">
        <authorList>
            <person name="Lanie J.A."/>
            <person name="Ng W.-L."/>
            <person name="Kazmierczak K.M."/>
            <person name="Andrzejewski T.M."/>
            <person name="Davidsen T.M."/>
            <person name="Wayne K.J."/>
            <person name="Tettelin H."/>
            <person name="Glass J.I."/>
            <person name="Rusch D."/>
            <person name="Podicherti R."/>
            <person name="Tsui H.-C.T."/>
            <person name="Winkler M.E."/>
        </authorList>
    </citation>
    <scope>NUCLEOTIDE SEQUENCE [LARGE SCALE GENOMIC DNA]</scope>
    <source>
        <strain evidence="2 3">BUT-10</strain>
    </source>
</reference>
<evidence type="ECO:0000313" key="2">
    <source>
        <dbReference type="EMBL" id="RAK64383.1"/>
    </source>
</evidence>
<dbReference type="EMBL" id="QFYS01000006">
    <property type="protein sequence ID" value="RAK64383.1"/>
    <property type="molecule type" value="Genomic_DNA"/>
</dbReference>
<keyword evidence="3" id="KW-1185">Reference proteome</keyword>
<gene>
    <name evidence="2" type="ORF">DJ019_14560</name>
</gene>
<name>A0A328BB10_9CAUL</name>
<dbReference type="AlphaFoldDB" id="A0A328BB10"/>
<feature type="transmembrane region" description="Helical" evidence="1">
    <location>
        <begin position="45"/>
        <end position="65"/>
    </location>
</feature>
<dbReference type="RefSeq" id="WP_111276770.1">
    <property type="nucleotide sequence ID" value="NZ_QFYS01000006.1"/>
</dbReference>
<sequence>MLRLIATYLATAVAFAAMDYVWLTQAGPKVYFPTLDPVALREARIGPAVVFYFVYIAGVLALAVWPTRDKPLIKTTLTGAMLGALCYATYDLTNQATLKVWSTHITLIDITWGTFLTAVGATAGGWTLRKLTR</sequence>
<keyword evidence="1" id="KW-0472">Membrane</keyword>
<feature type="transmembrane region" description="Helical" evidence="1">
    <location>
        <begin position="72"/>
        <end position="90"/>
    </location>
</feature>
<keyword evidence="1" id="KW-0812">Transmembrane</keyword>
<accession>A0A328BB10</accession>
<dbReference type="InterPro" id="IPR018687">
    <property type="entry name" value="DUF2177_membr"/>
</dbReference>
<feature type="transmembrane region" description="Helical" evidence="1">
    <location>
        <begin position="110"/>
        <end position="128"/>
    </location>
</feature>
<dbReference type="Pfam" id="PF09945">
    <property type="entry name" value="DUF2177"/>
    <property type="match status" value="1"/>
</dbReference>
<evidence type="ECO:0000313" key="3">
    <source>
        <dbReference type="Proteomes" id="UP000249524"/>
    </source>
</evidence>
<evidence type="ECO:0000256" key="1">
    <source>
        <dbReference type="SAM" id="Phobius"/>
    </source>
</evidence>
<comment type="caution">
    <text evidence="2">The sequence shown here is derived from an EMBL/GenBank/DDBJ whole genome shotgun (WGS) entry which is preliminary data.</text>
</comment>
<dbReference type="Proteomes" id="UP000249524">
    <property type="component" value="Unassembled WGS sequence"/>
</dbReference>